<dbReference type="GO" id="GO:0015413">
    <property type="term" value="F:ABC-type nickel transporter activity"/>
    <property type="evidence" value="ECO:0007669"/>
    <property type="project" value="UniProtKB-EC"/>
</dbReference>
<dbReference type="InterPro" id="IPR050388">
    <property type="entry name" value="ABC_Ni/Peptide_Import"/>
</dbReference>
<keyword evidence="6 16" id="KW-0067">ATP-binding</keyword>
<comment type="function">
    <text evidence="10">Involved in beta-(1--&gt;2)glucan export. Transmembrane domains (TMD) form a pore in the inner membrane and the ATP-binding domain (NBD) is responsible for energy generation.</text>
</comment>
<keyword evidence="9" id="KW-0472">Membrane</keyword>
<dbReference type="GO" id="GO:0015833">
    <property type="term" value="P:peptide transport"/>
    <property type="evidence" value="ECO:0007669"/>
    <property type="project" value="InterPro"/>
</dbReference>
<evidence type="ECO:0000256" key="9">
    <source>
        <dbReference type="ARBA" id="ARBA00023136"/>
    </source>
</evidence>
<dbReference type="PROSITE" id="PS50893">
    <property type="entry name" value="ABC_TRANSPORTER_2"/>
    <property type="match status" value="1"/>
</dbReference>
<comment type="catalytic activity">
    <reaction evidence="14">
        <text>Ni(2+)(out) + ATP + H2O = Ni(2+)(in) + ADP + phosphate + H(+)</text>
        <dbReference type="Rhea" id="RHEA:15557"/>
        <dbReference type="ChEBI" id="CHEBI:15377"/>
        <dbReference type="ChEBI" id="CHEBI:15378"/>
        <dbReference type="ChEBI" id="CHEBI:30616"/>
        <dbReference type="ChEBI" id="CHEBI:43474"/>
        <dbReference type="ChEBI" id="CHEBI:49786"/>
        <dbReference type="ChEBI" id="CHEBI:456216"/>
        <dbReference type="EC" id="7.2.2.11"/>
    </reaction>
    <physiologicalReaction direction="left-to-right" evidence="14">
        <dbReference type="Rhea" id="RHEA:15558"/>
    </physiologicalReaction>
</comment>
<name>A0A380W447_AFIFE</name>
<dbReference type="InterPro" id="IPR017871">
    <property type="entry name" value="ABC_transporter-like_CS"/>
</dbReference>
<dbReference type="InterPro" id="IPR003439">
    <property type="entry name" value="ABC_transporter-like_ATP-bd"/>
</dbReference>
<dbReference type="RefSeq" id="WP_002718527.1">
    <property type="nucleotide sequence ID" value="NZ_UFSI01000001.1"/>
</dbReference>
<dbReference type="InterPro" id="IPR013563">
    <property type="entry name" value="Oligopep_ABC_C"/>
</dbReference>
<dbReference type="Pfam" id="PF00005">
    <property type="entry name" value="ABC_tran"/>
    <property type="match status" value="1"/>
</dbReference>
<dbReference type="GO" id="GO:0005886">
    <property type="term" value="C:plasma membrane"/>
    <property type="evidence" value="ECO:0007669"/>
    <property type="project" value="UniProtKB-SubCell"/>
</dbReference>
<dbReference type="Gene3D" id="3.40.50.300">
    <property type="entry name" value="P-loop containing nucleotide triphosphate hydrolases"/>
    <property type="match status" value="1"/>
</dbReference>
<dbReference type="GO" id="GO:0005524">
    <property type="term" value="F:ATP binding"/>
    <property type="evidence" value="ECO:0007669"/>
    <property type="project" value="UniProtKB-KW"/>
</dbReference>
<dbReference type="PANTHER" id="PTHR43297">
    <property type="entry name" value="OLIGOPEPTIDE TRANSPORT ATP-BINDING PROTEIN APPD"/>
    <property type="match status" value="1"/>
</dbReference>
<dbReference type="SMART" id="SM00382">
    <property type="entry name" value="AAA"/>
    <property type="match status" value="1"/>
</dbReference>
<evidence type="ECO:0000313" key="17">
    <source>
        <dbReference type="Proteomes" id="UP000254343"/>
    </source>
</evidence>
<comment type="subunit">
    <text evidence="11">The complex is composed of two ATP-binding proteins (NikD and NikE), two transmembrane proteins (NikB and NikC) and a solute-binding protein (NikA).</text>
</comment>
<evidence type="ECO:0000256" key="3">
    <source>
        <dbReference type="ARBA" id="ARBA00022448"/>
    </source>
</evidence>
<evidence type="ECO:0000256" key="5">
    <source>
        <dbReference type="ARBA" id="ARBA00022741"/>
    </source>
</evidence>
<reference evidence="16 17" key="1">
    <citation type="submission" date="2018-06" db="EMBL/GenBank/DDBJ databases">
        <authorList>
            <consortium name="Pathogen Informatics"/>
            <person name="Doyle S."/>
        </authorList>
    </citation>
    <scope>NUCLEOTIDE SEQUENCE [LARGE SCALE GENOMIC DNA]</scope>
    <source>
        <strain evidence="16 17">NCTC12722</strain>
    </source>
</reference>
<organism evidence="16 17">
    <name type="scientific">Afipia felis</name>
    <name type="common">Cat scratch disease bacillus</name>
    <dbReference type="NCBI Taxonomy" id="1035"/>
    <lineage>
        <taxon>Bacteria</taxon>
        <taxon>Pseudomonadati</taxon>
        <taxon>Pseudomonadota</taxon>
        <taxon>Alphaproteobacteria</taxon>
        <taxon>Hyphomicrobiales</taxon>
        <taxon>Nitrobacteraceae</taxon>
        <taxon>Afipia</taxon>
    </lineage>
</organism>
<evidence type="ECO:0000259" key="15">
    <source>
        <dbReference type="PROSITE" id="PS50893"/>
    </source>
</evidence>
<dbReference type="SUPFAM" id="SSF52540">
    <property type="entry name" value="P-loop containing nucleoside triphosphate hydrolases"/>
    <property type="match status" value="1"/>
</dbReference>
<dbReference type="Pfam" id="PF08352">
    <property type="entry name" value="oligo_HPY"/>
    <property type="match status" value="1"/>
</dbReference>
<feature type="domain" description="ABC transporter" evidence="15">
    <location>
        <begin position="9"/>
        <end position="260"/>
    </location>
</feature>
<dbReference type="CDD" id="cd03257">
    <property type="entry name" value="ABC_NikE_OppD_transporters"/>
    <property type="match status" value="1"/>
</dbReference>
<evidence type="ECO:0000256" key="12">
    <source>
        <dbReference type="ARBA" id="ARBA00039098"/>
    </source>
</evidence>
<evidence type="ECO:0000256" key="14">
    <source>
        <dbReference type="ARBA" id="ARBA00048610"/>
    </source>
</evidence>
<sequence>MSNQDNILLNVEDLSVAFRTDHGSANVVQGVSFKMRRGEIMGLVGESGSGKSVTALVIMGLLPKAVAKVSSGRVLLDGQDLTKMSDRDMRKLRGPRVGMIFQEPLTALNPVFTVGSQIIAGIRAHEPVTKREAHARAVQLLQRVGIPEPAQRMEAYPFQMSGGMRQRAMIAMAIACSPDLLIADEPTTALDVTIQAQILDLLREIRDEMGISILFITHDLAIISELCDSVAVFYAGEMQERGSVRKVFAAPHHPYTSGLLSCIPDVARGERLKAIEGHPPARLSDVPGCRFAPRCPNAIDLCSQVHPSIERLPDGAETRCFRWKEIQACN</sequence>
<evidence type="ECO:0000256" key="7">
    <source>
        <dbReference type="ARBA" id="ARBA00022967"/>
    </source>
</evidence>
<keyword evidence="3" id="KW-0813">Transport</keyword>
<keyword evidence="4" id="KW-1003">Cell membrane</keyword>
<dbReference type="PANTHER" id="PTHR43297:SF13">
    <property type="entry name" value="NICKEL ABC TRANSPORTER, ATP-BINDING PROTEIN"/>
    <property type="match status" value="1"/>
</dbReference>
<keyword evidence="7" id="KW-1278">Translocase</keyword>
<dbReference type="AlphaFoldDB" id="A0A380W447"/>
<dbReference type="InterPro" id="IPR003593">
    <property type="entry name" value="AAA+_ATPase"/>
</dbReference>
<dbReference type="FunFam" id="3.40.50.300:FF:000016">
    <property type="entry name" value="Oligopeptide ABC transporter ATP-binding component"/>
    <property type="match status" value="1"/>
</dbReference>
<keyword evidence="8" id="KW-0406">Ion transport</keyword>
<evidence type="ECO:0000256" key="4">
    <source>
        <dbReference type="ARBA" id="ARBA00022475"/>
    </source>
</evidence>
<evidence type="ECO:0000256" key="2">
    <source>
        <dbReference type="ARBA" id="ARBA00005417"/>
    </source>
</evidence>
<dbReference type="GO" id="GO:0016887">
    <property type="term" value="F:ATP hydrolysis activity"/>
    <property type="evidence" value="ECO:0007669"/>
    <property type="project" value="InterPro"/>
</dbReference>
<evidence type="ECO:0000256" key="8">
    <source>
        <dbReference type="ARBA" id="ARBA00023065"/>
    </source>
</evidence>
<keyword evidence="16" id="KW-0378">Hydrolase</keyword>
<protein>
    <recommendedName>
        <fullName evidence="13">Nickel import system ATP-binding protein NikD</fullName>
        <ecNumber evidence="12">7.2.2.11</ecNumber>
    </recommendedName>
</protein>
<accession>A0A380W447</accession>
<evidence type="ECO:0000256" key="1">
    <source>
        <dbReference type="ARBA" id="ARBA00004417"/>
    </source>
</evidence>
<evidence type="ECO:0000256" key="6">
    <source>
        <dbReference type="ARBA" id="ARBA00022840"/>
    </source>
</evidence>
<keyword evidence="5" id="KW-0547">Nucleotide-binding</keyword>
<gene>
    <name evidence="16" type="primary">gsiA_3</name>
    <name evidence="16" type="ORF">NCTC12722_00927</name>
</gene>
<dbReference type="EC" id="7.2.2.11" evidence="12"/>
<comment type="subcellular location">
    <subcellularLocation>
        <location evidence="1">Cell inner membrane</location>
        <topology evidence="1">Peripheral membrane protein</topology>
    </subcellularLocation>
</comment>
<dbReference type="Proteomes" id="UP000254343">
    <property type="component" value="Unassembled WGS sequence"/>
</dbReference>
<evidence type="ECO:0000256" key="11">
    <source>
        <dbReference type="ARBA" id="ARBA00038669"/>
    </source>
</evidence>
<proteinExistence type="inferred from homology"/>
<dbReference type="EMBL" id="UIGB01000001">
    <property type="protein sequence ID" value="SUU83748.1"/>
    <property type="molecule type" value="Genomic_DNA"/>
</dbReference>
<comment type="similarity">
    <text evidence="2">Belongs to the ABC transporter superfamily.</text>
</comment>
<dbReference type="OrthoDB" id="9815712at2"/>
<dbReference type="NCBIfam" id="TIGR01727">
    <property type="entry name" value="oligo_HPY"/>
    <property type="match status" value="1"/>
</dbReference>
<dbReference type="PROSITE" id="PS00211">
    <property type="entry name" value="ABC_TRANSPORTER_1"/>
    <property type="match status" value="1"/>
</dbReference>
<evidence type="ECO:0000256" key="10">
    <source>
        <dbReference type="ARBA" id="ARBA00024722"/>
    </source>
</evidence>
<evidence type="ECO:0000313" key="16">
    <source>
        <dbReference type="EMBL" id="SUU83748.1"/>
    </source>
</evidence>
<dbReference type="InterPro" id="IPR027417">
    <property type="entry name" value="P-loop_NTPase"/>
</dbReference>
<evidence type="ECO:0000256" key="13">
    <source>
        <dbReference type="ARBA" id="ARBA00044143"/>
    </source>
</evidence>